<dbReference type="InterPro" id="IPR000620">
    <property type="entry name" value="EamA_dom"/>
</dbReference>
<feature type="transmembrane region" description="Helical" evidence="6">
    <location>
        <begin position="146"/>
        <end position="164"/>
    </location>
</feature>
<accession>A0A1C4XJQ4</accession>
<evidence type="ECO:0000256" key="4">
    <source>
        <dbReference type="ARBA" id="ARBA00022989"/>
    </source>
</evidence>
<reference evidence="9" key="1">
    <citation type="submission" date="2016-06" db="EMBL/GenBank/DDBJ databases">
        <authorList>
            <person name="Varghese N."/>
            <person name="Submissions Spin"/>
        </authorList>
    </citation>
    <scope>NUCLEOTIDE SEQUENCE [LARGE SCALE GENOMIC DNA]</scope>
    <source>
        <strain evidence="9">DSM 45246</strain>
    </source>
</reference>
<sequence>MPSPSIVVRVYAHASRTPSAAPAARLIAALGRPEAVPPPLLMLLGMVSTQVGAAVAKQLFTATSPGGTTTLRLGLGALVLLAVTRPTRWPGWRAAGLIVAFGVAMAAMNLAFYAALQRVPLGVAVTVGFAGPLVVSLLGSRRVVDVLWALLAGTGVLLLAGLGGAGVDPLGLLLCGLIAVGWAGYVLLGKAMSNHLPGTRGLALGMAVGAVCVLPFGVASGGAELLDLRIVALGLGVALLSSVLPYSAELAALRRMPARVFAVLLSLEPAVAAVVGTLLLGELLAWPQLAGVACVVGAALGATLARRD</sequence>
<dbReference type="Proteomes" id="UP000199629">
    <property type="component" value="Unassembled WGS sequence"/>
</dbReference>
<organism evidence="8 9">
    <name type="scientific">Micromonospora chaiyaphumensis</name>
    <dbReference type="NCBI Taxonomy" id="307119"/>
    <lineage>
        <taxon>Bacteria</taxon>
        <taxon>Bacillati</taxon>
        <taxon>Actinomycetota</taxon>
        <taxon>Actinomycetes</taxon>
        <taxon>Micromonosporales</taxon>
        <taxon>Micromonosporaceae</taxon>
        <taxon>Micromonospora</taxon>
    </lineage>
</organism>
<evidence type="ECO:0000313" key="9">
    <source>
        <dbReference type="Proteomes" id="UP000199629"/>
    </source>
</evidence>
<dbReference type="Pfam" id="PF00892">
    <property type="entry name" value="EamA"/>
    <property type="match status" value="1"/>
</dbReference>
<evidence type="ECO:0000313" key="8">
    <source>
        <dbReference type="EMBL" id="SCF08401.1"/>
    </source>
</evidence>
<protein>
    <submittedName>
        <fullName evidence="8">Inner membrane transporter RhtA</fullName>
    </submittedName>
</protein>
<feature type="transmembrane region" description="Helical" evidence="6">
    <location>
        <begin position="286"/>
        <end position="305"/>
    </location>
</feature>
<evidence type="ECO:0000259" key="7">
    <source>
        <dbReference type="Pfam" id="PF00892"/>
    </source>
</evidence>
<dbReference type="InterPro" id="IPR050638">
    <property type="entry name" value="AA-Vitamin_Transporters"/>
</dbReference>
<proteinExistence type="inferred from homology"/>
<keyword evidence="9" id="KW-1185">Reference proteome</keyword>
<keyword evidence="5 6" id="KW-0472">Membrane</keyword>
<feature type="transmembrane region" description="Helical" evidence="6">
    <location>
        <begin position="170"/>
        <end position="189"/>
    </location>
</feature>
<comment type="subcellular location">
    <subcellularLocation>
        <location evidence="1">Membrane</location>
        <topology evidence="1">Multi-pass membrane protein</topology>
    </subcellularLocation>
</comment>
<comment type="similarity">
    <text evidence="2">Belongs to the EamA transporter family.</text>
</comment>
<evidence type="ECO:0000256" key="5">
    <source>
        <dbReference type="ARBA" id="ARBA00023136"/>
    </source>
</evidence>
<feature type="transmembrane region" description="Helical" evidence="6">
    <location>
        <begin position="260"/>
        <end position="280"/>
    </location>
</feature>
<dbReference type="PANTHER" id="PTHR32322:SF2">
    <property type="entry name" value="EAMA DOMAIN-CONTAINING PROTEIN"/>
    <property type="match status" value="1"/>
</dbReference>
<dbReference type="AlphaFoldDB" id="A0A1C4XJQ4"/>
<evidence type="ECO:0000256" key="1">
    <source>
        <dbReference type="ARBA" id="ARBA00004141"/>
    </source>
</evidence>
<keyword evidence="4 6" id="KW-1133">Transmembrane helix</keyword>
<dbReference type="InterPro" id="IPR037185">
    <property type="entry name" value="EmrE-like"/>
</dbReference>
<gene>
    <name evidence="8" type="ORF">GA0070214_10658</name>
</gene>
<feature type="domain" description="EamA" evidence="7">
    <location>
        <begin position="170"/>
        <end position="301"/>
    </location>
</feature>
<dbReference type="PANTHER" id="PTHR32322">
    <property type="entry name" value="INNER MEMBRANE TRANSPORTER"/>
    <property type="match status" value="1"/>
</dbReference>
<feature type="transmembrane region" description="Helical" evidence="6">
    <location>
        <begin position="121"/>
        <end position="139"/>
    </location>
</feature>
<feature type="transmembrane region" description="Helical" evidence="6">
    <location>
        <begin position="95"/>
        <end position="115"/>
    </location>
</feature>
<dbReference type="EMBL" id="FMCS01000006">
    <property type="protein sequence ID" value="SCF08401.1"/>
    <property type="molecule type" value="Genomic_DNA"/>
</dbReference>
<dbReference type="GO" id="GO:0016020">
    <property type="term" value="C:membrane"/>
    <property type="evidence" value="ECO:0007669"/>
    <property type="project" value="UniProtKB-SubCell"/>
</dbReference>
<evidence type="ECO:0000256" key="6">
    <source>
        <dbReference type="SAM" id="Phobius"/>
    </source>
</evidence>
<feature type="transmembrane region" description="Helical" evidence="6">
    <location>
        <begin position="201"/>
        <end position="218"/>
    </location>
</feature>
<name>A0A1C4XJQ4_9ACTN</name>
<dbReference type="SUPFAM" id="SSF103481">
    <property type="entry name" value="Multidrug resistance efflux transporter EmrE"/>
    <property type="match status" value="1"/>
</dbReference>
<keyword evidence="3 6" id="KW-0812">Transmembrane</keyword>
<feature type="transmembrane region" description="Helical" evidence="6">
    <location>
        <begin position="230"/>
        <end position="248"/>
    </location>
</feature>
<evidence type="ECO:0000256" key="3">
    <source>
        <dbReference type="ARBA" id="ARBA00022692"/>
    </source>
</evidence>
<evidence type="ECO:0000256" key="2">
    <source>
        <dbReference type="ARBA" id="ARBA00007362"/>
    </source>
</evidence>